<evidence type="ECO:0000313" key="2">
    <source>
        <dbReference type="EMBL" id="KAH3886943.1"/>
    </source>
</evidence>
<protein>
    <submittedName>
        <fullName evidence="2">Uncharacterized protein</fullName>
    </submittedName>
</protein>
<feature type="compositionally biased region" description="Acidic residues" evidence="1">
    <location>
        <begin position="55"/>
        <end position="64"/>
    </location>
</feature>
<dbReference type="AlphaFoldDB" id="A0A9D4N2Z6"/>
<gene>
    <name evidence="2" type="ORF">DPMN_010956</name>
</gene>
<organism evidence="2 3">
    <name type="scientific">Dreissena polymorpha</name>
    <name type="common">Zebra mussel</name>
    <name type="synonym">Mytilus polymorpha</name>
    <dbReference type="NCBI Taxonomy" id="45954"/>
    <lineage>
        <taxon>Eukaryota</taxon>
        <taxon>Metazoa</taxon>
        <taxon>Spiralia</taxon>
        <taxon>Lophotrochozoa</taxon>
        <taxon>Mollusca</taxon>
        <taxon>Bivalvia</taxon>
        <taxon>Autobranchia</taxon>
        <taxon>Heteroconchia</taxon>
        <taxon>Euheterodonta</taxon>
        <taxon>Imparidentia</taxon>
        <taxon>Neoheterodontei</taxon>
        <taxon>Myida</taxon>
        <taxon>Dreissenoidea</taxon>
        <taxon>Dreissenidae</taxon>
        <taxon>Dreissena</taxon>
    </lineage>
</organism>
<sequence>MPRRAVAERVERVVSVLAEAESLVDDVGELSAIRTNKQRSATEGEEDTRPISLGTEEEVPDHVN</sequence>
<proteinExistence type="predicted"/>
<feature type="region of interest" description="Disordered" evidence="1">
    <location>
        <begin position="34"/>
        <end position="64"/>
    </location>
</feature>
<dbReference type="Proteomes" id="UP000828390">
    <property type="component" value="Unassembled WGS sequence"/>
</dbReference>
<accession>A0A9D4N2Z6</accession>
<evidence type="ECO:0000256" key="1">
    <source>
        <dbReference type="SAM" id="MobiDB-lite"/>
    </source>
</evidence>
<dbReference type="EMBL" id="JAIWYP010000001">
    <property type="protein sequence ID" value="KAH3886943.1"/>
    <property type="molecule type" value="Genomic_DNA"/>
</dbReference>
<reference evidence="2" key="1">
    <citation type="journal article" date="2019" name="bioRxiv">
        <title>The Genome of the Zebra Mussel, Dreissena polymorpha: A Resource for Invasive Species Research.</title>
        <authorList>
            <person name="McCartney M.A."/>
            <person name="Auch B."/>
            <person name="Kono T."/>
            <person name="Mallez S."/>
            <person name="Zhang Y."/>
            <person name="Obille A."/>
            <person name="Becker A."/>
            <person name="Abrahante J.E."/>
            <person name="Garbe J."/>
            <person name="Badalamenti J.P."/>
            <person name="Herman A."/>
            <person name="Mangelson H."/>
            <person name="Liachko I."/>
            <person name="Sullivan S."/>
            <person name="Sone E.D."/>
            <person name="Koren S."/>
            <person name="Silverstein K.A.T."/>
            <person name="Beckman K.B."/>
            <person name="Gohl D.M."/>
        </authorList>
    </citation>
    <scope>NUCLEOTIDE SEQUENCE</scope>
    <source>
        <strain evidence="2">Duluth1</strain>
        <tissue evidence="2">Whole animal</tissue>
    </source>
</reference>
<keyword evidence="3" id="KW-1185">Reference proteome</keyword>
<reference evidence="2" key="2">
    <citation type="submission" date="2020-11" db="EMBL/GenBank/DDBJ databases">
        <authorList>
            <person name="McCartney M.A."/>
            <person name="Auch B."/>
            <person name="Kono T."/>
            <person name="Mallez S."/>
            <person name="Becker A."/>
            <person name="Gohl D.M."/>
            <person name="Silverstein K.A.T."/>
            <person name="Koren S."/>
            <person name="Bechman K.B."/>
            <person name="Herman A."/>
            <person name="Abrahante J.E."/>
            <person name="Garbe J."/>
        </authorList>
    </citation>
    <scope>NUCLEOTIDE SEQUENCE</scope>
    <source>
        <strain evidence="2">Duluth1</strain>
        <tissue evidence="2">Whole animal</tissue>
    </source>
</reference>
<evidence type="ECO:0000313" key="3">
    <source>
        <dbReference type="Proteomes" id="UP000828390"/>
    </source>
</evidence>
<comment type="caution">
    <text evidence="2">The sequence shown here is derived from an EMBL/GenBank/DDBJ whole genome shotgun (WGS) entry which is preliminary data.</text>
</comment>
<name>A0A9D4N2Z6_DREPO</name>